<name>A0ABW8L8I0_9GAMM</name>
<dbReference type="Pfam" id="PF02770">
    <property type="entry name" value="Acyl-CoA_dh_M"/>
    <property type="match status" value="1"/>
</dbReference>
<feature type="domain" description="Acyl-CoA oxidase/dehydrogenase middle" evidence="7">
    <location>
        <begin position="125"/>
        <end position="214"/>
    </location>
</feature>
<feature type="domain" description="Acyl-CoA dehydrogenase/oxidase N-terminal" evidence="8">
    <location>
        <begin position="6"/>
        <end position="120"/>
    </location>
</feature>
<keyword evidence="4 5" id="KW-0274">FAD</keyword>
<evidence type="ECO:0000259" key="7">
    <source>
        <dbReference type="Pfam" id="PF02770"/>
    </source>
</evidence>
<dbReference type="Pfam" id="PF02771">
    <property type="entry name" value="Acyl-CoA_dh_N"/>
    <property type="match status" value="1"/>
</dbReference>
<organism evidence="9 10">
    <name type="scientific">Psychrobacter namhaensis</name>
    <dbReference type="NCBI Taxonomy" id="292734"/>
    <lineage>
        <taxon>Bacteria</taxon>
        <taxon>Pseudomonadati</taxon>
        <taxon>Pseudomonadota</taxon>
        <taxon>Gammaproteobacteria</taxon>
        <taxon>Moraxellales</taxon>
        <taxon>Moraxellaceae</taxon>
        <taxon>Psychrobacter</taxon>
    </lineage>
</organism>
<sequence>MTMLMTEEQKMATDGLRKVLDNEIEPKLRAHGEGFIPKEMLKGFVKTLTEYGLIKAPFPERWGGLGLDWVTHLLLWEEVGVSSIDLALPILINVSGADLLIRNAPEHIKEKYVPGLLSGDLFIGIGISEPDAGSDVAAARTRAVRDGDDWIINGEKTWISNGEHMDIFICTCKTAEGELTHILVDMTTSGIEVRGIKKMALNGQSTAQVFFGDVRVPVSNTIGELGSGLKNTLVTFERARCHMAAWGYSIARRSMEESIKYSQERFQHGKLIAGHQLIADKIADMATKIDASRLLTLRAATMIDHGIRCDKECAMAKWYSTEMAVKVCRDAVQIHGGNGVTKEYIVERLAREAIIGTIPDGTTEIQKLLIARSLTGIQAFR</sequence>
<comment type="caution">
    <text evidence="9">The sequence shown here is derived from an EMBL/GenBank/DDBJ whole genome shotgun (WGS) entry which is preliminary data.</text>
</comment>
<dbReference type="SUPFAM" id="SSF47203">
    <property type="entry name" value="Acyl-CoA dehydrogenase C-terminal domain-like"/>
    <property type="match status" value="1"/>
</dbReference>
<dbReference type="Gene3D" id="2.40.110.10">
    <property type="entry name" value="Butyryl-CoA Dehydrogenase, subunit A, domain 2"/>
    <property type="match status" value="1"/>
</dbReference>
<dbReference type="InterPro" id="IPR006089">
    <property type="entry name" value="Acyl-CoA_DH_CS"/>
</dbReference>
<dbReference type="PROSITE" id="PS00073">
    <property type="entry name" value="ACYL_COA_DH_2"/>
    <property type="match status" value="1"/>
</dbReference>
<dbReference type="Pfam" id="PF00441">
    <property type="entry name" value="Acyl-CoA_dh_1"/>
    <property type="match status" value="1"/>
</dbReference>
<evidence type="ECO:0000313" key="9">
    <source>
        <dbReference type="EMBL" id="MFK4000004.1"/>
    </source>
</evidence>
<proteinExistence type="inferred from homology"/>
<keyword evidence="5 9" id="KW-0560">Oxidoreductase</keyword>
<keyword evidence="10" id="KW-1185">Reference proteome</keyword>
<evidence type="ECO:0000256" key="2">
    <source>
        <dbReference type="ARBA" id="ARBA00009347"/>
    </source>
</evidence>
<dbReference type="InterPro" id="IPR037069">
    <property type="entry name" value="AcylCoA_DH/ox_N_sf"/>
</dbReference>
<dbReference type="InterPro" id="IPR046373">
    <property type="entry name" value="Acyl-CoA_Oxase/DH_mid-dom_sf"/>
</dbReference>
<dbReference type="RefSeq" id="WP_101212836.1">
    <property type="nucleotide sequence ID" value="NZ_JBJDPD010000001.1"/>
</dbReference>
<dbReference type="InterPro" id="IPR009075">
    <property type="entry name" value="AcylCo_DH/oxidase_C"/>
</dbReference>
<dbReference type="EMBL" id="JBJDPD010000001">
    <property type="protein sequence ID" value="MFK4000004.1"/>
    <property type="molecule type" value="Genomic_DNA"/>
</dbReference>
<dbReference type="InterPro" id="IPR006091">
    <property type="entry name" value="Acyl-CoA_Oxase/DH_mid-dom"/>
</dbReference>
<accession>A0ABW8L8I0</accession>
<dbReference type="InterPro" id="IPR013786">
    <property type="entry name" value="AcylCoA_DH/ox_N"/>
</dbReference>
<evidence type="ECO:0000256" key="4">
    <source>
        <dbReference type="ARBA" id="ARBA00022827"/>
    </source>
</evidence>
<evidence type="ECO:0000259" key="6">
    <source>
        <dbReference type="Pfam" id="PF00441"/>
    </source>
</evidence>
<comment type="cofactor">
    <cofactor evidence="1 5">
        <name>FAD</name>
        <dbReference type="ChEBI" id="CHEBI:57692"/>
    </cofactor>
</comment>
<comment type="similarity">
    <text evidence="2 5">Belongs to the acyl-CoA dehydrogenase family.</text>
</comment>
<evidence type="ECO:0000256" key="3">
    <source>
        <dbReference type="ARBA" id="ARBA00022630"/>
    </source>
</evidence>
<dbReference type="EC" id="1.-.-.-" evidence="9"/>
<dbReference type="PANTHER" id="PTHR43884">
    <property type="entry name" value="ACYL-COA DEHYDROGENASE"/>
    <property type="match status" value="1"/>
</dbReference>
<dbReference type="GO" id="GO:0016491">
    <property type="term" value="F:oxidoreductase activity"/>
    <property type="evidence" value="ECO:0007669"/>
    <property type="project" value="UniProtKB-KW"/>
</dbReference>
<dbReference type="InterPro" id="IPR009100">
    <property type="entry name" value="AcylCoA_DH/oxidase_NM_dom_sf"/>
</dbReference>
<dbReference type="Gene3D" id="1.20.140.10">
    <property type="entry name" value="Butyryl-CoA Dehydrogenase, subunit A, domain 3"/>
    <property type="match status" value="1"/>
</dbReference>
<evidence type="ECO:0000256" key="5">
    <source>
        <dbReference type="RuleBase" id="RU362125"/>
    </source>
</evidence>
<feature type="domain" description="Acyl-CoA dehydrogenase/oxidase C-terminal" evidence="6">
    <location>
        <begin position="226"/>
        <end position="374"/>
    </location>
</feature>
<dbReference type="InterPro" id="IPR036250">
    <property type="entry name" value="AcylCo_DH-like_C"/>
</dbReference>
<evidence type="ECO:0000259" key="8">
    <source>
        <dbReference type="Pfam" id="PF02771"/>
    </source>
</evidence>
<gene>
    <name evidence="9" type="ORF">ACI2I3_01460</name>
</gene>
<keyword evidence="3 5" id="KW-0285">Flavoprotein</keyword>
<dbReference type="Gene3D" id="1.10.540.10">
    <property type="entry name" value="Acyl-CoA dehydrogenase/oxidase, N-terminal domain"/>
    <property type="match status" value="1"/>
</dbReference>
<protein>
    <submittedName>
        <fullName evidence="9">Acyl-CoA dehydrogenase family protein</fullName>
        <ecNumber evidence="9">1.-.-.-</ecNumber>
    </submittedName>
</protein>
<dbReference type="PROSITE" id="PS00072">
    <property type="entry name" value="ACYL_COA_DH_1"/>
    <property type="match status" value="1"/>
</dbReference>
<dbReference type="SUPFAM" id="SSF56645">
    <property type="entry name" value="Acyl-CoA dehydrogenase NM domain-like"/>
    <property type="match status" value="1"/>
</dbReference>
<dbReference type="PANTHER" id="PTHR43884:SF12">
    <property type="entry name" value="ISOVALERYL-COA DEHYDROGENASE, MITOCHONDRIAL-RELATED"/>
    <property type="match status" value="1"/>
</dbReference>
<evidence type="ECO:0000313" key="10">
    <source>
        <dbReference type="Proteomes" id="UP001620234"/>
    </source>
</evidence>
<reference evidence="9 10" key="1">
    <citation type="submission" date="2024-11" db="EMBL/GenBank/DDBJ databases">
        <title>The Natural Products Discovery Center: Release of the First 8490 Sequenced Strains for Exploring Actinobacteria Biosynthetic Diversity.</title>
        <authorList>
            <person name="Kalkreuter E."/>
            <person name="Kautsar S.A."/>
            <person name="Yang D."/>
            <person name="Bader C.D."/>
            <person name="Teijaro C.N."/>
            <person name="Fluegel L."/>
            <person name="Davis C.M."/>
            <person name="Simpson J.R."/>
            <person name="Lauterbach L."/>
            <person name="Steele A.D."/>
            <person name="Gui C."/>
            <person name="Meng S."/>
            <person name="Li G."/>
            <person name="Viehrig K."/>
            <person name="Ye F."/>
            <person name="Su P."/>
            <person name="Kiefer A.F."/>
            <person name="Nichols A."/>
            <person name="Cepeda A.J."/>
            <person name="Yan W."/>
            <person name="Fan B."/>
            <person name="Jiang Y."/>
            <person name="Adhikari A."/>
            <person name="Zheng C.-J."/>
            <person name="Schuster L."/>
            <person name="Cowan T.M."/>
            <person name="Smanski M.J."/>
            <person name="Chevrette M.G."/>
            <person name="De Carvalho L.P.S."/>
            <person name="Shen B."/>
        </authorList>
    </citation>
    <scope>NUCLEOTIDE SEQUENCE [LARGE SCALE GENOMIC DNA]</scope>
    <source>
        <strain evidence="9 10">NPDC077433</strain>
    </source>
</reference>
<dbReference type="Proteomes" id="UP001620234">
    <property type="component" value="Unassembled WGS sequence"/>
</dbReference>
<evidence type="ECO:0000256" key="1">
    <source>
        <dbReference type="ARBA" id="ARBA00001974"/>
    </source>
</evidence>